<evidence type="ECO:0000256" key="3">
    <source>
        <dbReference type="ARBA" id="ARBA00022598"/>
    </source>
</evidence>
<dbReference type="InterPro" id="IPR001233">
    <property type="entry name" value="RtcB"/>
</dbReference>
<keyword evidence="4" id="KW-0479">Metal-binding</keyword>
<dbReference type="PANTHER" id="PTHR43749:SF2">
    <property type="entry name" value="RNA-SPLICING LIGASE RTCB"/>
    <property type="match status" value="1"/>
</dbReference>
<gene>
    <name evidence="9" type="ORF">LCGC14_1455750</name>
</gene>
<keyword evidence="6" id="KW-0342">GTP-binding</keyword>
<organism evidence="9">
    <name type="scientific">marine sediment metagenome</name>
    <dbReference type="NCBI Taxonomy" id="412755"/>
    <lineage>
        <taxon>unclassified sequences</taxon>
        <taxon>metagenomes</taxon>
        <taxon>ecological metagenomes</taxon>
    </lineage>
</organism>
<dbReference type="EC" id="6.5.1.8" evidence="2"/>
<keyword evidence="3" id="KW-0436">Ligase</keyword>
<comment type="caution">
    <text evidence="9">The sequence shown here is derived from an EMBL/GenBank/DDBJ whole genome shotgun (WGS) entry which is preliminary data.</text>
</comment>
<evidence type="ECO:0000256" key="4">
    <source>
        <dbReference type="ARBA" id="ARBA00022723"/>
    </source>
</evidence>
<dbReference type="AlphaFoldDB" id="A0A0F9MIF2"/>
<dbReference type="SUPFAM" id="SSF103365">
    <property type="entry name" value="Hypothetical protein PH1602"/>
    <property type="match status" value="1"/>
</dbReference>
<sequence length="71" mass="7669">MIVYEGKYTDAKVMIDDIEETCAAQIIQFINHPAFTNPVAIMPDTHAGAGSVIGFTMPMTDKVIPNTIGVN</sequence>
<dbReference type="Gene3D" id="3.90.1860.10">
    <property type="entry name" value="tRNA-splicing ligase RtcB"/>
    <property type="match status" value="1"/>
</dbReference>
<keyword evidence="7" id="KW-0464">Manganese</keyword>
<dbReference type="InterPro" id="IPR052915">
    <property type="entry name" value="RtcB-like"/>
</dbReference>
<evidence type="ECO:0000256" key="6">
    <source>
        <dbReference type="ARBA" id="ARBA00023134"/>
    </source>
</evidence>
<comment type="cofactor">
    <cofactor evidence="1">
        <name>Mn(2+)</name>
        <dbReference type="ChEBI" id="CHEBI:29035"/>
    </cofactor>
</comment>
<dbReference type="GO" id="GO:0003909">
    <property type="term" value="F:DNA ligase activity"/>
    <property type="evidence" value="ECO:0007669"/>
    <property type="project" value="TreeGrafter"/>
</dbReference>
<dbReference type="GO" id="GO:0170057">
    <property type="term" value="F:RNA ligase (GTP) activity"/>
    <property type="evidence" value="ECO:0007669"/>
    <property type="project" value="UniProtKB-EC"/>
</dbReference>
<keyword evidence="5" id="KW-0547">Nucleotide-binding</keyword>
<accession>A0A0F9MIF2</accession>
<evidence type="ECO:0000256" key="5">
    <source>
        <dbReference type="ARBA" id="ARBA00022741"/>
    </source>
</evidence>
<comment type="catalytic activity">
    <reaction evidence="8">
        <text>a 3'-end 3'-phospho-ribonucleotide-RNA + a 5'-end dephospho-ribonucleoside-RNA + GTP = a ribonucleotidyl-ribonucleotide-RNA + GMP + diphosphate</text>
        <dbReference type="Rhea" id="RHEA:68076"/>
        <dbReference type="Rhea" id="RHEA-COMP:10463"/>
        <dbReference type="Rhea" id="RHEA-COMP:13936"/>
        <dbReference type="Rhea" id="RHEA-COMP:17355"/>
        <dbReference type="ChEBI" id="CHEBI:33019"/>
        <dbReference type="ChEBI" id="CHEBI:37565"/>
        <dbReference type="ChEBI" id="CHEBI:58115"/>
        <dbReference type="ChEBI" id="CHEBI:83062"/>
        <dbReference type="ChEBI" id="CHEBI:138284"/>
        <dbReference type="ChEBI" id="CHEBI:173118"/>
        <dbReference type="EC" id="6.5.1.8"/>
    </reaction>
</comment>
<evidence type="ECO:0000256" key="1">
    <source>
        <dbReference type="ARBA" id="ARBA00001936"/>
    </source>
</evidence>
<dbReference type="InterPro" id="IPR036025">
    <property type="entry name" value="RtcB-like_sf"/>
</dbReference>
<protein>
    <recommendedName>
        <fullName evidence="2">3'-phosphate/5'-hydroxy nucleic acid ligase</fullName>
        <ecNumber evidence="2">6.5.1.8</ecNumber>
    </recommendedName>
</protein>
<evidence type="ECO:0000256" key="8">
    <source>
        <dbReference type="ARBA" id="ARBA00047746"/>
    </source>
</evidence>
<dbReference type="GO" id="GO:0006281">
    <property type="term" value="P:DNA repair"/>
    <property type="evidence" value="ECO:0007669"/>
    <property type="project" value="TreeGrafter"/>
</dbReference>
<dbReference type="Pfam" id="PF01139">
    <property type="entry name" value="RtcB"/>
    <property type="match status" value="1"/>
</dbReference>
<dbReference type="PANTHER" id="PTHR43749">
    <property type="entry name" value="RNA-SPLICING LIGASE RTCB"/>
    <property type="match status" value="1"/>
</dbReference>
<dbReference type="GO" id="GO:0030145">
    <property type="term" value="F:manganese ion binding"/>
    <property type="evidence" value="ECO:0007669"/>
    <property type="project" value="TreeGrafter"/>
</dbReference>
<proteinExistence type="predicted"/>
<reference evidence="9" key="1">
    <citation type="journal article" date="2015" name="Nature">
        <title>Complex archaea that bridge the gap between prokaryotes and eukaryotes.</title>
        <authorList>
            <person name="Spang A."/>
            <person name="Saw J.H."/>
            <person name="Jorgensen S.L."/>
            <person name="Zaremba-Niedzwiedzka K."/>
            <person name="Martijn J."/>
            <person name="Lind A.E."/>
            <person name="van Eijk R."/>
            <person name="Schleper C."/>
            <person name="Guy L."/>
            <person name="Ettema T.J."/>
        </authorList>
    </citation>
    <scope>NUCLEOTIDE SEQUENCE</scope>
</reference>
<name>A0A0F9MIF2_9ZZZZ</name>
<dbReference type="EMBL" id="LAZR01010075">
    <property type="protein sequence ID" value="KKM68952.1"/>
    <property type="molecule type" value="Genomic_DNA"/>
</dbReference>
<evidence type="ECO:0000256" key="7">
    <source>
        <dbReference type="ARBA" id="ARBA00023211"/>
    </source>
</evidence>
<dbReference type="GO" id="GO:0005525">
    <property type="term" value="F:GTP binding"/>
    <property type="evidence" value="ECO:0007669"/>
    <property type="project" value="UniProtKB-KW"/>
</dbReference>
<evidence type="ECO:0000313" key="9">
    <source>
        <dbReference type="EMBL" id="KKM68952.1"/>
    </source>
</evidence>
<dbReference type="GO" id="GO:0042245">
    <property type="term" value="P:RNA repair"/>
    <property type="evidence" value="ECO:0007669"/>
    <property type="project" value="TreeGrafter"/>
</dbReference>
<dbReference type="GO" id="GO:0006396">
    <property type="term" value="P:RNA processing"/>
    <property type="evidence" value="ECO:0007669"/>
    <property type="project" value="InterPro"/>
</dbReference>
<evidence type="ECO:0000256" key="2">
    <source>
        <dbReference type="ARBA" id="ARBA00012726"/>
    </source>
</evidence>